<organism evidence="2 3">
    <name type="scientific">Lacipirellula parvula</name>
    <dbReference type="NCBI Taxonomy" id="2650471"/>
    <lineage>
        <taxon>Bacteria</taxon>
        <taxon>Pseudomonadati</taxon>
        <taxon>Planctomycetota</taxon>
        <taxon>Planctomycetia</taxon>
        <taxon>Pirellulales</taxon>
        <taxon>Lacipirellulaceae</taxon>
        <taxon>Lacipirellula</taxon>
    </lineage>
</organism>
<reference evidence="3" key="1">
    <citation type="submission" date="2019-10" db="EMBL/GenBank/DDBJ databases">
        <title>Lacipirellula parvula gen. nov., sp. nov., representing a lineage of planctomycetes widespread in freshwater anoxic habitats, and description of the family Lacipirellulaceae.</title>
        <authorList>
            <person name="Dedysh S.N."/>
            <person name="Kulichevskaya I.S."/>
            <person name="Beletsky A.V."/>
            <person name="Rakitin A.L."/>
            <person name="Mardanov A.V."/>
            <person name="Ivanova A.A."/>
            <person name="Saltykova V.X."/>
            <person name="Rijpstra W.I.C."/>
            <person name="Sinninghe Damste J.S."/>
            <person name="Ravin N.V."/>
        </authorList>
    </citation>
    <scope>NUCLEOTIDE SEQUENCE [LARGE SCALE GENOMIC DNA]</scope>
    <source>
        <strain evidence="3">PX69</strain>
    </source>
</reference>
<accession>A0A5K7X7F1</accession>
<feature type="domain" description="Helix-turn-helix" evidence="1">
    <location>
        <begin position="37"/>
        <end position="81"/>
    </location>
</feature>
<dbReference type="EMBL" id="AP021861">
    <property type="protein sequence ID" value="BBO32305.1"/>
    <property type="molecule type" value="Genomic_DNA"/>
</dbReference>
<evidence type="ECO:0000313" key="3">
    <source>
        <dbReference type="Proteomes" id="UP000326837"/>
    </source>
</evidence>
<gene>
    <name evidence="2" type="ORF">PLANPX_1917</name>
</gene>
<protein>
    <recommendedName>
        <fullName evidence="1">Helix-turn-helix domain-containing protein</fullName>
    </recommendedName>
</protein>
<dbReference type="GO" id="GO:0003677">
    <property type="term" value="F:DNA binding"/>
    <property type="evidence" value="ECO:0007669"/>
    <property type="project" value="InterPro"/>
</dbReference>
<dbReference type="KEGG" id="lpav:PLANPX_1917"/>
<name>A0A5K7X7F1_9BACT</name>
<dbReference type="RefSeq" id="WP_152098292.1">
    <property type="nucleotide sequence ID" value="NZ_AP021861.1"/>
</dbReference>
<dbReference type="AlphaFoldDB" id="A0A5K7X7F1"/>
<dbReference type="InterPro" id="IPR010093">
    <property type="entry name" value="SinI_DNA-bd"/>
</dbReference>
<evidence type="ECO:0000313" key="2">
    <source>
        <dbReference type="EMBL" id="BBO32305.1"/>
    </source>
</evidence>
<dbReference type="Pfam" id="PF12728">
    <property type="entry name" value="HTH_17"/>
    <property type="match status" value="1"/>
</dbReference>
<dbReference type="InterPro" id="IPR041657">
    <property type="entry name" value="HTH_17"/>
</dbReference>
<evidence type="ECO:0000259" key="1">
    <source>
        <dbReference type="Pfam" id="PF12728"/>
    </source>
</evidence>
<keyword evidence="3" id="KW-1185">Reference proteome</keyword>
<sequence length="89" mass="9698">MSLESDYQKYLKLTGHEVAAAVLAVGASLTSHRDDALLTPKQAAAKLGVSIDLIYELCASGRLRSRKIGRAVRIHPDDLRDLDEDSIAH</sequence>
<dbReference type="NCBIfam" id="TIGR01764">
    <property type="entry name" value="excise"/>
    <property type="match status" value="1"/>
</dbReference>
<proteinExistence type="predicted"/>
<dbReference type="Proteomes" id="UP000326837">
    <property type="component" value="Chromosome"/>
</dbReference>